<dbReference type="AlphaFoldDB" id="A0A6A5XQQ0"/>
<dbReference type="EMBL" id="ML978070">
    <property type="protein sequence ID" value="KAF2014624.1"/>
    <property type="molecule type" value="Genomic_DNA"/>
</dbReference>
<feature type="region of interest" description="Disordered" evidence="1">
    <location>
        <begin position="1"/>
        <end position="61"/>
    </location>
</feature>
<feature type="compositionally biased region" description="Polar residues" evidence="1">
    <location>
        <begin position="31"/>
        <end position="41"/>
    </location>
</feature>
<organism evidence="2 3">
    <name type="scientific">Aaosphaeria arxii CBS 175.79</name>
    <dbReference type="NCBI Taxonomy" id="1450172"/>
    <lineage>
        <taxon>Eukaryota</taxon>
        <taxon>Fungi</taxon>
        <taxon>Dikarya</taxon>
        <taxon>Ascomycota</taxon>
        <taxon>Pezizomycotina</taxon>
        <taxon>Dothideomycetes</taxon>
        <taxon>Pleosporomycetidae</taxon>
        <taxon>Pleosporales</taxon>
        <taxon>Pleosporales incertae sedis</taxon>
        <taxon>Aaosphaeria</taxon>
    </lineage>
</organism>
<dbReference type="GeneID" id="54279421"/>
<dbReference type="Proteomes" id="UP000799778">
    <property type="component" value="Unassembled WGS sequence"/>
</dbReference>
<proteinExistence type="predicted"/>
<reference evidence="2" key="1">
    <citation type="journal article" date="2020" name="Stud. Mycol.">
        <title>101 Dothideomycetes genomes: a test case for predicting lifestyles and emergence of pathogens.</title>
        <authorList>
            <person name="Haridas S."/>
            <person name="Albert R."/>
            <person name="Binder M."/>
            <person name="Bloem J."/>
            <person name="Labutti K."/>
            <person name="Salamov A."/>
            <person name="Andreopoulos B."/>
            <person name="Baker S."/>
            <person name="Barry K."/>
            <person name="Bills G."/>
            <person name="Bluhm B."/>
            <person name="Cannon C."/>
            <person name="Castanera R."/>
            <person name="Culley D."/>
            <person name="Daum C."/>
            <person name="Ezra D."/>
            <person name="Gonzalez J."/>
            <person name="Henrissat B."/>
            <person name="Kuo A."/>
            <person name="Liang C."/>
            <person name="Lipzen A."/>
            <person name="Lutzoni F."/>
            <person name="Magnuson J."/>
            <person name="Mondo S."/>
            <person name="Nolan M."/>
            <person name="Ohm R."/>
            <person name="Pangilinan J."/>
            <person name="Park H.-J."/>
            <person name="Ramirez L."/>
            <person name="Alfaro M."/>
            <person name="Sun H."/>
            <person name="Tritt A."/>
            <person name="Yoshinaga Y."/>
            <person name="Zwiers L.-H."/>
            <person name="Turgeon B."/>
            <person name="Goodwin S."/>
            <person name="Spatafora J."/>
            <person name="Crous P."/>
            <person name="Grigoriev I."/>
        </authorList>
    </citation>
    <scope>NUCLEOTIDE SEQUENCE</scope>
    <source>
        <strain evidence="2">CBS 175.79</strain>
    </source>
</reference>
<name>A0A6A5XQQ0_9PLEO</name>
<gene>
    <name evidence="2" type="ORF">BU24DRAFT_217804</name>
</gene>
<accession>A0A6A5XQQ0</accession>
<evidence type="ECO:0000313" key="3">
    <source>
        <dbReference type="Proteomes" id="UP000799778"/>
    </source>
</evidence>
<dbReference type="RefSeq" id="XP_033382963.1">
    <property type="nucleotide sequence ID" value="XM_033522024.1"/>
</dbReference>
<evidence type="ECO:0000313" key="2">
    <source>
        <dbReference type="EMBL" id="KAF2014624.1"/>
    </source>
</evidence>
<protein>
    <submittedName>
        <fullName evidence="2">Uncharacterized protein</fullName>
    </submittedName>
</protein>
<keyword evidence="3" id="KW-1185">Reference proteome</keyword>
<feature type="compositionally biased region" description="Polar residues" evidence="1">
    <location>
        <begin position="12"/>
        <end position="24"/>
    </location>
</feature>
<evidence type="ECO:0000256" key="1">
    <source>
        <dbReference type="SAM" id="MobiDB-lite"/>
    </source>
</evidence>
<sequence length="87" mass="9555">MPQVLGRRSRSLKQTSCPTTTTNEAVCVPKSNATKASSSSIHPLGRRRTHRSTHADCDLRPAARRGAARNLPALPCPPRHMCIPIFR</sequence>